<comment type="similarity">
    <text evidence="5">Belongs to the FNT transporter (TC 1.A.16) family.</text>
</comment>
<dbReference type="GO" id="GO:0015499">
    <property type="term" value="F:formate transmembrane transporter activity"/>
    <property type="evidence" value="ECO:0007669"/>
    <property type="project" value="TreeGrafter"/>
</dbReference>
<feature type="transmembrane region" description="Helical" evidence="7">
    <location>
        <begin position="191"/>
        <end position="215"/>
    </location>
</feature>
<accession>A0A2T0VIN6</accession>
<feature type="transmembrane region" description="Helical" evidence="7">
    <location>
        <begin position="102"/>
        <end position="128"/>
    </location>
</feature>
<evidence type="ECO:0000256" key="3">
    <source>
        <dbReference type="ARBA" id="ARBA00022989"/>
    </source>
</evidence>
<dbReference type="EMBL" id="PVTL01000001">
    <property type="protein sequence ID" value="PRY69935.1"/>
    <property type="molecule type" value="Genomic_DNA"/>
</dbReference>
<proteinExistence type="inferred from homology"/>
<feature type="transmembrane region" description="Helical" evidence="7">
    <location>
        <begin position="235"/>
        <end position="256"/>
    </location>
</feature>
<evidence type="ECO:0000256" key="2">
    <source>
        <dbReference type="ARBA" id="ARBA00022692"/>
    </source>
</evidence>
<comment type="subcellular location">
    <subcellularLocation>
        <location evidence="1">Membrane</location>
        <topology evidence="1">Multi-pass membrane protein</topology>
    </subcellularLocation>
</comment>
<feature type="region of interest" description="Disordered" evidence="6">
    <location>
        <begin position="266"/>
        <end position="318"/>
    </location>
</feature>
<dbReference type="Gene3D" id="1.20.1080.10">
    <property type="entry name" value="Glycerol uptake facilitator protein"/>
    <property type="match status" value="1"/>
</dbReference>
<evidence type="ECO:0000313" key="9">
    <source>
        <dbReference type="Proteomes" id="UP000237983"/>
    </source>
</evidence>
<dbReference type="InterPro" id="IPR023271">
    <property type="entry name" value="Aquaporin-like"/>
</dbReference>
<feature type="transmembrane region" description="Helical" evidence="7">
    <location>
        <begin position="29"/>
        <end position="51"/>
    </location>
</feature>
<dbReference type="PANTHER" id="PTHR30520">
    <property type="entry name" value="FORMATE TRANSPORTER-RELATED"/>
    <property type="match status" value="1"/>
</dbReference>
<evidence type="ECO:0000313" key="8">
    <source>
        <dbReference type="EMBL" id="PRY69935.1"/>
    </source>
</evidence>
<dbReference type="InterPro" id="IPR000292">
    <property type="entry name" value="For/NO2_transpt"/>
</dbReference>
<dbReference type="Proteomes" id="UP000237983">
    <property type="component" value="Unassembled WGS sequence"/>
</dbReference>
<protein>
    <submittedName>
        <fullName evidence="8">Formate/nitrite transporter</fullName>
    </submittedName>
</protein>
<keyword evidence="4 7" id="KW-0472">Membrane</keyword>
<dbReference type="AlphaFoldDB" id="A0A2T0VIN6"/>
<dbReference type="OrthoDB" id="9786493at2"/>
<dbReference type="PANTHER" id="PTHR30520:SF6">
    <property type="entry name" value="FORMATE_NITRATE FAMILY TRANSPORTER (EUROFUNG)"/>
    <property type="match status" value="1"/>
</dbReference>
<evidence type="ECO:0000256" key="7">
    <source>
        <dbReference type="SAM" id="Phobius"/>
    </source>
</evidence>
<keyword evidence="9" id="KW-1185">Reference proteome</keyword>
<organism evidence="8 9">
    <name type="scientific">Glaciihabitans tibetensis</name>
    <dbReference type="NCBI Taxonomy" id="1266600"/>
    <lineage>
        <taxon>Bacteria</taxon>
        <taxon>Bacillati</taxon>
        <taxon>Actinomycetota</taxon>
        <taxon>Actinomycetes</taxon>
        <taxon>Micrococcales</taxon>
        <taxon>Microbacteriaceae</taxon>
        <taxon>Glaciihabitans</taxon>
    </lineage>
</organism>
<reference evidence="8 9" key="1">
    <citation type="submission" date="2018-03" db="EMBL/GenBank/DDBJ databases">
        <title>Genomic Encyclopedia of Type Strains, Phase III (KMG-III): the genomes of soil and plant-associated and newly described type strains.</title>
        <authorList>
            <person name="Whitman W."/>
        </authorList>
    </citation>
    <scope>NUCLEOTIDE SEQUENCE [LARGE SCALE GENOMIC DNA]</scope>
    <source>
        <strain evidence="8 9">CGMCC 1.12484</strain>
    </source>
</reference>
<comment type="caution">
    <text evidence="8">The sequence shown here is derived from an EMBL/GenBank/DDBJ whole genome shotgun (WGS) entry which is preliminary data.</text>
</comment>
<keyword evidence="2 7" id="KW-0812">Transmembrane</keyword>
<feature type="transmembrane region" description="Helical" evidence="7">
    <location>
        <begin position="57"/>
        <end position="90"/>
    </location>
</feature>
<evidence type="ECO:0000256" key="1">
    <source>
        <dbReference type="ARBA" id="ARBA00004141"/>
    </source>
</evidence>
<sequence>MSYVKPDQLIDAIVHSGVDKSNLTVWQMIARGTLAGAILGAATTVALTASVQTGLPIVGAVLFPVGFVIIILLGLELVTGSFALIPLAVMEGRTSLAKCVKNFAIVIVSHIFGAVLYAALYTFAITYAGTDTSDPMIEAIIHLAEHKVLPYAAAGGAGIAVVVIKAMLCNWMVAIGTIISYSSTSTSGKILAMWLPVTIFFSLGLEHAVVNMFAIPAGMMLGADVSFGQWWGWNQGPVLLGNLLGAMLFTALPIYFSHRTRVRSASEPRAGHASGQRSATASDGRTETTHDEPNGTAANGESLLEPRAAAESGALQHS</sequence>
<dbReference type="GO" id="GO:0005886">
    <property type="term" value="C:plasma membrane"/>
    <property type="evidence" value="ECO:0007669"/>
    <property type="project" value="TreeGrafter"/>
</dbReference>
<name>A0A2T0VIN6_9MICO</name>
<feature type="transmembrane region" description="Helical" evidence="7">
    <location>
        <begin position="148"/>
        <end position="179"/>
    </location>
</feature>
<evidence type="ECO:0000256" key="5">
    <source>
        <dbReference type="ARBA" id="ARBA00049660"/>
    </source>
</evidence>
<feature type="compositionally biased region" description="Basic and acidic residues" evidence="6">
    <location>
        <begin position="284"/>
        <end position="293"/>
    </location>
</feature>
<keyword evidence="3 7" id="KW-1133">Transmembrane helix</keyword>
<gene>
    <name evidence="8" type="ORF">B0I08_10157</name>
</gene>
<evidence type="ECO:0000256" key="4">
    <source>
        <dbReference type="ARBA" id="ARBA00023136"/>
    </source>
</evidence>
<dbReference type="Pfam" id="PF01226">
    <property type="entry name" value="Form_Nir_trans"/>
    <property type="match status" value="1"/>
</dbReference>
<evidence type="ECO:0000256" key="6">
    <source>
        <dbReference type="SAM" id="MobiDB-lite"/>
    </source>
</evidence>
<dbReference type="RefSeq" id="WP_106208696.1">
    <property type="nucleotide sequence ID" value="NZ_PVTL01000001.1"/>
</dbReference>